<evidence type="ECO:0000313" key="3">
    <source>
        <dbReference type="EMBL" id="KAK3896527.1"/>
    </source>
</evidence>
<reference evidence="3" key="2">
    <citation type="submission" date="2023-05" db="EMBL/GenBank/DDBJ databases">
        <authorList>
            <consortium name="Lawrence Berkeley National Laboratory"/>
            <person name="Steindorff A."/>
            <person name="Hensen N."/>
            <person name="Bonometti L."/>
            <person name="Westerberg I."/>
            <person name="Brannstrom I.O."/>
            <person name="Guillou S."/>
            <person name="Cros-Aarteil S."/>
            <person name="Calhoun S."/>
            <person name="Haridas S."/>
            <person name="Kuo A."/>
            <person name="Mondo S."/>
            <person name="Pangilinan J."/>
            <person name="Riley R."/>
            <person name="Labutti K."/>
            <person name="Andreopoulos B."/>
            <person name="Lipzen A."/>
            <person name="Chen C."/>
            <person name="Yanf M."/>
            <person name="Daum C."/>
            <person name="Ng V."/>
            <person name="Clum A."/>
            <person name="Ohm R."/>
            <person name="Martin F."/>
            <person name="Silar P."/>
            <person name="Natvig D."/>
            <person name="Lalanne C."/>
            <person name="Gautier V."/>
            <person name="Ament-Velasquez S.L."/>
            <person name="Kruys A."/>
            <person name="Hutchinson M.I."/>
            <person name="Powell A.J."/>
            <person name="Barry K."/>
            <person name="Miller A.N."/>
            <person name="Grigoriev I.V."/>
            <person name="Debuchy R."/>
            <person name="Gladieux P."/>
            <person name="Thoren M.H."/>
            <person name="Johannesson H."/>
        </authorList>
    </citation>
    <scope>NUCLEOTIDE SEQUENCE</scope>
    <source>
        <strain evidence="3">CBS 103.79</strain>
    </source>
</reference>
<accession>A0AAN6M7Z7</accession>
<evidence type="ECO:0000313" key="4">
    <source>
        <dbReference type="Proteomes" id="UP001303889"/>
    </source>
</evidence>
<feature type="compositionally biased region" description="Polar residues" evidence="1">
    <location>
        <begin position="371"/>
        <end position="380"/>
    </location>
</feature>
<dbReference type="InterPro" id="IPR013087">
    <property type="entry name" value="Znf_C2H2_type"/>
</dbReference>
<feature type="compositionally biased region" description="Basic and acidic residues" evidence="1">
    <location>
        <begin position="391"/>
        <end position="404"/>
    </location>
</feature>
<evidence type="ECO:0000259" key="2">
    <source>
        <dbReference type="PROSITE" id="PS00028"/>
    </source>
</evidence>
<proteinExistence type="predicted"/>
<comment type="caution">
    <text evidence="3">The sequence shown here is derived from an EMBL/GenBank/DDBJ whole genome shotgun (WGS) entry which is preliminary data.</text>
</comment>
<feature type="region of interest" description="Disordered" evidence="1">
    <location>
        <begin position="370"/>
        <end position="404"/>
    </location>
</feature>
<protein>
    <recommendedName>
        <fullName evidence="2">C2H2-type domain-containing protein</fullName>
    </recommendedName>
</protein>
<dbReference type="PROSITE" id="PS00028">
    <property type="entry name" value="ZINC_FINGER_C2H2_1"/>
    <property type="match status" value="1"/>
</dbReference>
<dbReference type="AlphaFoldDB" id="A0AAN6M7Z7"/>
<gene>
    <name evidence="3" type="ORF">C8A05DRAFT_20507</name>
</gene>
<dbReference type="EMBL" id="MU856566">
    <property type="protein sequence ID" value="KAK3896527.1"/>
    <property type="molecule type" value="Genomic_DNA"/>
</dbReference>
<dbReference type="Proteomes" id="UP001303889">
    <property type="component" value="Unassembled WGS sequence"/>
</dbReference>
<evidence type="ECO:0000256" key="1">
    <source>
        <dbReference type="SAM" id="MobiDB-lite"/>
    </source>
</evidence>
<sequence length="404" mass="45960">MANSEKIFQQRYLPVHIRKEMMPILFGPEAAGVNERLFAMVRRATMNRDEHAPLYATIDDMEDLEKRRDMQELKKEYDEARDSKGWEHRDTRRAHAAYAKRRSVLRALLVLRDREKYFDEADGRRALGQSTSDLSTPTAKLSIPSTRTVTADRVAMHLGRFLRERDLGGQRRARVFSQLLFAYLQNRGTEVAAIMHSLEGTKDPRDAAEQEGGGWTCLLCSASYASRGGLTRHNEKFYFMKGTFDRPFPCPECDRLGNEKHMVEGVEQWSNHVERHHGITHTPCLPSRGCQRKAGPGEPKPAKSRDARCPLCAGMFYPGKGFSRHTNKEHRDQAPFVCLECSGQDGSKAVTTENWAAWMDHVAKVHGRDGQTWNELSGQTVLGKRKRGRSKDRGPGAEKHLRLD</sequence>
<feature type="domain" description="C2H2-type" evidence="2">
    <location>
        <begin position="309"/>
        <end position="330"/>
    </location>
</feature>
<name>A0AAN6M7Z7_9PEZI</name>
<organism evidence="3 4">
    <name type="scientific">Staphylotrichum tortipilum</name>
    <dbReference type="NCBI Taxonomy" id="2831512"/>
    <lineage>
        <taxon>Eukaryota</taxon>
        <taxon>Fungi</taxon>
        <taxon>Dikarya</taxon>
        <taxon>Ascomycota</taxon>
        <taxon>Pezizomycotina</taxon>
        <taxon>Sordariomycetes</taxon>
        <taxon>Sordariomycetidae</taxon>
        <taxon>Sordariales</taxon>
        <taxon>Chaetomiaceae</taxon>
        <taxon>Staphylotrichum</taxon>
    </lineage>
</organism>
<reference evidence="3" key="1">
    <citation type="journal article" date="2023" name="Mol. Phylogenet. Evol.">
        <title>Genome-scale phylogeny and comparative genomics of the fungal order Sordariales.</title>
        <authorList>
            <person name="Hensen N."/>
            <person name="Bonometti L."/>
            <person name="Westerberg I."/>
            <person name="Brannstrom I.O."/>
            <person name="Guillou S."/>
            <person name="Cros-Aarteil S."/>
            <person name="Calhoun S."/>
            <person name="Haridas S."/>
            <person name="Kuo A."/>
            <person name="Mondo S."/>
            <person name="Pangilinan J."/>
            <person name="Riley R."/>
            <person name="LaButti K."/>
            <person name="Andreopoulos B."/>
            <person name="Lipzen A."/>
            <person name="Chen C."/>
            <person name="Yan M."/>
            <person name="Daum C."/>
            <person name="Ng V."/>
            <person name="Clum A."/>
            <person name="Steindorff A."/>
            <person name="Ohm R.A."/>
            <person name="Martin F."/>
            <person name="Silar P."/>
            <person name="Natvig D.O."/>
            <person name="Lalanne C."/>
            <person name="Gautier V."/>
            <person name="Ament-Velasquez S.L."/>
            <person name="Kruys A."/>
            <person name="Hutchinson M.I."/>
            <person name="Powell A.J."/>
            <person name="Barry K."/>
            <person name="Miller A.N."/>
            <person name="Grigoriev I.V."/>
            <person name="Debuchy R."/>
            <person name="Gladieux P."/>
            <person name="Hiltunen Thoren M."/>
            <person name="Johannesson H."/>
        </authorList>
    </citation>
    <scope>NUCLEOTIDE SEQUENCE</scope>
    <source>
        <strain evidence="3">CBS 103.79</strain>
    </source>
</reference>
<keyword evidence="4" id="KW-1185">Reference proteome</keyword>